<protein>
    <recommendedName>
        <fullName evidence="4">Zona occludens toxin N-terminal domain-containing protein</fullName>
    </recommendedName>
</protein>
<evidence type="ECO:0000313" key="3">
    <source>
        <dbReference type="Proteomes" id="UP000624244"/>
    </source>
</evidence>
<feature type="region of interest" description="Disordered" evidence="1">
    <location>
        <begin position="88"/>
        <end position="137"/>
    </location>
</feature>
<reference evidence="2" key="1">
    <citation type="submission" date="2019-11" db="EMBL/GenBank/DDBJ databases">
        <title>Bipolaris sorokiniana Genome sequencing.</title>
        <authorList>
            <person name="Wang H."/>
        </authorList>
    </citation>
    <scope>NUCLEOTIDE SEQUENCE</scope>
</reference>
<evidence type="ECO:0008006" key="4">
    <source>
        <dbReference type="Google" id="ProtNLM"/>
    </source>
</evidence>
<gene>
    <name evidence="2" type="ORF">GGP41_005479</name>
</gene>
<dbReference type="SUPFAM" id="SSF52540">
    <property type="entry name" value="P-loop containing nucleoside triphosphate hydrolases"/>
    <property type="match status" value="1"/>
</dbReference>
<dbReference type="Gene3D" id="3.40.50.300">
    <property type="entry name" value="P-loop containing nucleotide triphosphate hydrolases"/>
    <property type="match status" value="1"/>
</dbReference>
<dbReference type="AlphaFoldDB" id="A0A8H5ZIU1"/>
<dbReference type="InterPro" id="IPR027417">
    <property type="entry name" value="P-loop_NTPase"/>
</dbReference>
<feature type="compositionally biased region" description="Low complexity" evidence="1">
    <location>
        <begin position="100"/>
        <end position="112"/>
    </location>
</feature>
<name>A0A8H5ZIU1_COCSA</name>
<dbReference type="Proteomes" id="UP000624244">
    <property type="component" value="Unassembled WGS sequence"/>
</dbReference>
<proteinExistence type="predicted"/>
<sequence>MENSMAEQQLTARCTVPPFDYNTTDANFNISTQAGLQAWIYWHCCQKGFRYDGTSRSLEELRKHLFALETGLSRKTIRQAISQLLSANHPYSLRRENNKHTPTNDTTNKDTNIPCCNPSSKNYSSSSTGISGDPKTDQGQYVAEYSLTSIHSSFSDTDLLVSDDSEDHGTRDIRSNERAIQIRHAPLVGSDAILQDTQNLLPQYGLIGMCGEVKNTRSKLFLNTNVPFSMFLCGVQGSGKSHTTSCILENSLISSKHLGKLKNPLSALVFSYSHFAGDGIGFSISEAAFLASADTEIPGAAHVKMVHVLVSPSNYVQISRLYLQLPNISVTPFKIKPQNLDIAAMLKLMNVNESEETPLYMAQVSQILREMSTAGGPFNYAVFKMHLKKQKFNPTQTNMLQIRLSLLESFLDMNDSFPETKFLPGEITIMDMSCPFVDANTACVLFEIGLQQYLQSKSTGKIIVLDEAHKYMLKTPGAKSLNETLLQTVRLQRHHGARVIISTQEPTLLTDLIALCSVTVIHRFSSPEWFSAIKRHIPITDENRDDLMRRIENLKTGQAIVYSPSAVFGFDDHNRLVMGTSRMIDVRVRRRLTRDGGQSVLAV</sequence>
<comment type="caution">
    <text evidence="2">The sequence shown here is derived from an EMBL/GenBank/DDBJ whole genome shotgun (WGS) entry which is preliminary data.</text>
</comment>
<accession>A0A8H5ZIU1</accession>
<feature type="compositionally biased region" description="Low complexity" evidence="1">
    <location>
        <begin position="119"/>
        <end position="131"/>
    </location>
</feature>
<dbReference type="EMBL" id="WNKQ01000008">
    <property type="protein sequence ID" value="KAF5850011.1"/>
    <property type="molecule type" value="Genomic_DNA"/>
</dbReference>
<dbReference type="PANTHER" id="PTHR42957">
    <property type="entry name" value="HELICASE MJ1565-RELATED"/>
    <property type="match status" value="1"/>
</dbReference>
<dbReference type="InterPro" id="IPR008571">
    <property type="entry name" value="HerA-like"/>
</dbReference>
<dbReference type="PANTHER" id="PTHR42957:SF1">
    <property type="entry name" value="HELICASE MJ1565-RELATED"/>
    <property type="match status" value="1"/>
</dbReference>
<organism evidence="2 3">
    <name type="scientific">Cochliobolus sativus</name>
    <name type="common">Common root rot and spot blotch fungus</name>
    <name type="synonym">Bipolaris sorokiniana</name>
    <dbReference type="NCBI Taxonomy" id="45130"/>
    <lineage>
        <taxon>Eukaryota</taxon>
        <taxon>Fungi</taxon>
        <taxon>Dikarya</taxon>
        <taxon>Ascomycota</taxon>
        <taxon>Pezizomycotina</taxon>
        <taxon>Dothideomycetes</taxon>
        <taxon>Pleosporomycetidae</taxon>
        <taxon>Pleosporales</taxon>
        <taxon>Pleosporineae</taxon>
        <taxon>Pleosporaceae</taxon>
        <taxon>Bipolaris</taxon>
    </lineage>
</organism>
<evidence type="ECO:0000256" key="1">
    <source>
        <dbReference type="SAM" id="MobiDB-lite"/>
    </source>
</evidence>
<evidence type="ECO:0000313" key="2">
    <source>
        <dbReference type="EMBL" id="KAF5850011.1"/>
    </source>
</evidence>
<dbReference type="OMA" id="PFSTFIC"/>